<keyword evidence="14" id="KW-0540">Nuclease</keyword>
<evidence type="ECO:0000256" key="6">
    <source>
        <dbReference type="ARBA" id="ARBA00022840"/>
    </source>
</evidence>
<name>A0A9P4PMW3_9PLEO</name>
<evidence type="ECO:0000256" key="1">
    <source>
        <dbReference type="ARBA" id="ARBA00004123"/>
    </source>
</evidence>
<reference evidence="14" key="1">
    <citation type="journal article" date="2020" name="Stud. Mycol.">
        <title>101 Dothideomycetes genomes: a test case for predicting lifestyles and emergence of pathogens.</title>
        <authorList>
            <person name="Haridas S."/>
            <person name="Albert R."/>
            <person name="Binder M."/>
            <person name="Bloem J."/>
            <person name="Labutti K."/>
            <person name="Salamov A."/>
            <person name="Andreopoulos B."/>
            <person name="Baker S."/>
            <person name="Barry K."/>
            <person name="Bills G."/>
            <person name="Bluhm B."/>
            <person name="Cannon C."/>
            <person name="Castanera R."/>
            <person name="Culley D."/>
            <person name="Daum C."/>
            <person name="Ezra D."/>
            <person name="Gonzalez J."/>
            <person name="Henrissat B."/>
            <person name="Kuo A."/>
            <person name="Liang C."/>
            <person name="Lipzen A."/>
            <person name="Lutzoni F."/>
            <person name="Magnuson J."/>
            <person name="Mondo S."/>
            <person name="Nolan M."/>
            <person name="Ohm R."/>
            <person name="Pangilinan J."/>
            <person name="Park H.-J."/>
            <person name="Ramirez L."/>
            <person name="Alfaro M."/>
            <person name="Sun H."/>
            <person name="Tritt A."/>
            <person name="Yoshinaga Y."/>
            <person name="Zwiers L.-H."/>
            <person name="Turgeon B."/>
            <person name="Goodwin S."/>
            <person name="Spatafora J."/>
            <person name="Crous P."/>
            <person name="Grigoriev I."/>
        </authorList>
    </citation>
    <scope>NUCLEOTIDE SEQUENCE</scope>
    <source>
        <strain evidence="14">CBS 690.94</strain>
    </source>
</reference>
<dbReference type="Pfam" id="PF13086">
    <property type="entry name" value="AAA_11"/>
    <property type="match status" value="1"/>
</dbReference>
<keyword evidence="6" id="KW-0067">ATP-binding</keyword>
<feature type="domain" description="Helicase Sen1 N-terminal" evidence="10">
    <location>
        <begin position="91"/>
        <end position="811"/>
    </location>
</feature>
<keyword evidence="4" id="KW-0378">Hydrolase</keyword>
<dbReference type="Pfam" id="PF23576">
    <property type="entry name" value="SEN1_barrel"/>
    <property type="match status" value="1"/>
</dbReference>
<dbReference type="GO" id="GO:0016604">
    <property type="term" value="C:nuclear body"/>
    <property type="evidence" value="ECO:0007669"/>
    <property type="project" value="TreeGrafter"/>
</dbReference>
<keyword evidence="5" id="KW-0347">Helicase</keyword>
<comment type="subcellular location">
    <subcellularLocation>
        <location evidence="1">Nucleus</location>
    </subcellularLocation>
</comment>
<keyword evidence="14" id="KW-0255">Endonuclease</keyword>
<feature type="compositionally biased region" description="Basic and acidic residues" evidence="9">
    <location>
        <begin position="1839"/>
        <end position="1865"/>
    </location>
</feature>
<dbReference type="GO" id="GO:0001147">
    <property type="term" value="F:transcription termination site sequence-specific DNA binding"/>
    <property type="evidence" value="ECO:0007669"/>
    <property type="project" value="TreeGrafter"/>
</dbReference>
<dbReference type="SUPFAM" id="SSF52540">
    <property type="entry name" value="P-loop containing nucleoside triphosphate hydrolases"/>
    <property type="match status" value="1"/>
</dbReference>
<dbReference type="Gene3D" id="3.40.50.300">
    <property type="entry name" value="P-loop containing nucleotide triphosphate hydrolases"/>
    <property type="match status" value="2"/>
</dbReference>
<dbReference type="OrthoDB" id="6513042at2759"/>
<keyword evidence="3" id="KW-0547">Nucleotide-binding</keyword>
<evidence type="ECO:0000256" key="2">
    <source>
        <dbReference type="ARBA" id="ARBA00007913"/>
    </source>
</evidence>
<feature type="compositionally biased region" description="Polar residues" evidence="9">
    <location>
        <begin position="878"/>
        <end position="896"/>
    </location>
</feature>
<dbReference type="GO" id="GO:0004519">
    <property type="term" value="F:endonuclease activity"/>
    <property type="evidence" value="ECO:0007669"/>
    <property type="project" value="UniProtKB-KW"/>
</dbReference>
<accession>A0A9P4PMW3</accession>
<dbReference type="GO" id="GO:0016787">
    <property type="term" value="F:hydrolase activity"/>
    <property type="evidence" value="ECO:0007669"/>
    <property type="project" value="UniProtKB-KW"/>
</dbReference>
<feature type="domain" description="DNA2/NAM7 helicase helicase" evidence="11">
    <location>
        <begin position="1278"/>
        <end position="1562"/>
    </location>
</feature>
<feature type="coiled-coil region" evidence="8">
    <location>
        <begin position="924"/>
        <end position="971"/>
    </location>
</feature>
<dbReference type="InterPro" id="IPR041677">
    <property type="entry name" value="DNA2/NAM7_AAA_11"/>
</dbReference>
<dbReference type="PANTHER" id="PTHR10887:SF495">
    <property type="entry name" value="HELICASE SENATAXIN ISOFORM X1-RELATED"/>
    <property type="match status" value="1"/>
</dbReference>
<dbReference type="FunFam" id="3.40.50.300:FF:001152">
    <property type="entry name" value="tRNA-splicing endonuclease, putative"/>
    <property type="match status" value="1"/>
</dbReference>
<dbReference type="InterPro" id="IPR041679">
    <property type="entry name" value="DNA2/NAM7-like_C"/>
</dbReference>
<dbReference type="InterPro" id="IPR024481">
    <property type="entry name" value="Helicase_Sen1_N"/>
</dbReference>
<dbReference type="PANTHER" id="PTHR10887">
    <property type="entry name" value="DNA2/NAM7 HELICASE FAMILY"/>
    <property type="match status" value="1"/>
</dbReference>
<comment type="similarity">
    <text evidence="2">Belongs to the DNA2/NAM7 helicase family.</text>
</comment>
<organism evidence="14 15">
    <name type="scientific">Karstenula rhodostoma CBS 690.94</name>
    <dbReference type="NCBI Taxonomy" id="1392251"/>
    <lineage>
        <taxon>Eukaryota</taxon>
        <taxon>Fungi</taxon>
        <taxon>Dikarya</taxon>
        <taxon>Ascomycota</taxon>
        <taxon>Pezizomycotina</taxon>
        <taxon>Dothideomycetes</taxon>
        <taxon>Pleosporomycetidae</taxon>
        <taxon>Pleosporales</taxon>
        <taxon>Massarineae</taxon>
        <taxon>Didymosphaeriaceae</taxon>
        <taxon>Karstenula</taxon>
    </lineage>
</organism>
<comment type="caution">
    <text evidence="14">The sequence shown here is derived from an EMBL/GenBank/DDBJ whole genome shotgun (WGS) entry which is preliminary data.</text>
</comment>
<evidence type="ECO:0000313" key="15">
    <source>
        <dbReference type="Proteomes" id="UP000799764"/>
    </source>
</evidence>
<dbReference type="GO" id="GO:0005694">
    <property type="term" value="C:chromosome"/>
    <property type="evidence" value="ECO:0007669"/>
    <property type="project" value="UniProtKB-ARBA"/>
</dbReference>
<keyword evidence="8" id="KW-0175">Coiled coil</keyword>
<dbReference type="GO" id="GO:0006369">
    <property type="term" value="P:termination of RNA polymerase II transcription"/>
    <property type="evidence" value="ECO:0007669"/>
    <property type="project" value="TreeGrafter"/>
</dbReference>
<evidence type="ECO:0000256" key="9">
    <source>
        <dbReference type="SAM" id="MobiDB-lite"/>
    </source>
</evidence>
<dbReference type="Pfam" id="PF13087">
    <property type="entry name" value="AAA_12"/>
    <property type="match status" value="1"/>
</dbReference>
<evidence type="ECO:0000256" key="3">
    <source>
        <dbReference type="ARBA" id="ARBA00022741"/>
    </source>
</evidence>
<dbReference type="InterPro" id="IPR045055">
    <property type="entry name" value="DNA2/NAM7-like"/>
</dbReference>
<evidence type="ECO:0000313" key="14">
    <source>
        <dbReference type="EMBL" id="KAF2446970.1"/>
    </source>
</evidence>
<dbReference type="InterPro" id="IPR027417">
    <property type="entry name" value="P-loop_NTPase"/>
</dbReference>
<protein>
    <submittedName>
        <fullName evidence="14">tRNA-splicing endonuclease-like protein</fullName>
    </submittedName>
</protein>
<dbReference type="Pfam" id="PF12726">
    <property type="entry name" value="SEN1_N"/>
    <property type="match status" value="1"/>
</dbReference>
<evidence type="ECO:0000256" key="8">
    <source>
        <dbReference type="SAM" id="Coils"/>
    </source>
</evidence>
<feature type="region of interest" description="Disordered" evidence="9">
    <location>
        <begin position="1819"/>
        <end position="1941"/>
    </location>
</feature>
<feature type="region of interest" description="Disordered" evidence="9">
    <location>
        <begin position="872"/>
        <end position="897"/>
    </location>
</feature>
<evidence type="ECO:0000256" key="7">
    <source>
        <dbReference type="ARBA" id="ARBA00023242"/>
    </source>
</evidence>
<gene>
    <name evidence="14" type="ORF">P171DRAFT_483035</name>
</gene>
<feature type="domain" description="Helicase SEN1 beta-barrel" evidence="13">
    <location>
        <begin position="1132"/>
        <end position="1229"/>
    </location>
</feature>
<feature type="domain" description="DNA2/NAM7 helicase-like C-terminal" evidence="12">
    <location>
        <begin position="1569"/>
        <end position="1763"/>
    </location>
</feature>
<dbReference type="GO" id="GO:0004386">
    <property type="term" value="F:helicase activity"/>
    <property type="evidence" value="ECO:0007669"/>
    <property type="project" value="UniProtKB-KW"/>
</dbReference>
<evidence type="ECO:0000259" key="10">
    <source>
        <dbReference type="Pfam" id="PF12726"/>
    </source>
</evidence>
<dbReference type="CDD" id="cd18808">
    <property type="entry name" value="SF1_C_Upf1"/>
    <property type="match status" value="1"/>
</dbReference>
<dbReference type="FunFam" id="3.40.50.300:FF:000326">
    <property type="entry name" value="P-loop containing nucleoside triphosphate hydrolase"/>
    <property type="match status" value="1"/>
</dbReference>
<evidence type="ECO:0000256" key="5">
    <source>
        <dbReference type="ARBA" id="ARBA00022806"/>
    </source>
</evidence>
<feature type="compositionally biased region" description="Polar residues" evidence="9">
    <location>
        <begin position="1894"/>
        <end position="1906"/>
    </location>
</feature>
<proteinExistence type="inferred from homology"/>
<dbReference type="EMBL" id="MU001497">
    <property type="protein sequence ID" value="KAF2446970.1"/>
    <property type="molecule type" value="Genomic_DNA"/>
</dbReference>
<feature type="coiled-coil region" evidence="8">
    <location>
        <begin position="1447"/>
        <end position="1474"/>
    </location>
</feature>
<evidence type="ECO:0000256" key="4">
    <source>
        <dbReference type="ARBA" id="ARBA00022801"/>
    </source>
</evidence>
<dbReference type="InterPro" id="IPR056474">
    <property type="entry name" value="SEN1_barrel"/>
</dbReference>
<dbReference type="Proteomes" id="UP000799764">
    <property type="component" value="Unassembled WGS sequence"/>
</dbReference>
<sequence length="1941" mass="219166">MAEILERINELKALPGEQHLFCPRTTPDDGSVYFAEDIAADLTVDQDPAAVEERKTKVREAEERKWLALGALQIMAFDGDDAAPHKTWMLERLDALMTSCDVCVRVYHQARAQWRQSLFEQFDEEHVHVFLQTVDNQSLGRIQRGLDEAHEVLRNAEPQKRGVRILPTEATYAIFEALSCDAMIRNEELLQQHFDAPFELVQSKKRLKLQTIVPAMARFLFSRNKNRRAWAQASWSTFKRPILQSEFDWAVRDHLVSAMMKVQMTNLDRTLLPDYWAGVRLIVNKLGKELITSSLRDLEGNFYRLLLDHLHLESAGFLDLIETMKTILEVSPTDFWDAINDITTSTATVVEQVFNSPILKQMLLAATQDHEDDMANLHTAVSWITPFLTSVKPTNLPPAVRAFANALFGQLQSDKFSRAGRSFCFKEGLRVLDYAFRKMCEGKTEANFVGQPTVNSMLEILSNHIELIVGSLKRLEQQQDRRLLLSTIQHAFILEATSLHIEKQLIAANKPSPKETPPSTPLWTAVLKAIDAQNVDLATHLLIAGRSLIGLEECLWKTGFENKPLEIKHFNGRFELLSKSITDVVDRMTEFKPEQLNDLFRQPRAASAMISLLFSSTEDTRSSAIELLKIITEQEERHDALQYILKTHYKYVLVGISDSCRLVTRKRIFAPASSMVRTLTDIIDVLCNSQDGILRSRQLDREDERITMNFWENLWKTLTMFFATTEPWSNLGVYQKEMMKDFCRDVMQFADYLFDQCSVFASALDPSTQGDEEKSNTSELLKELLQLPASTMVEAKRWLRLRDEYLSGKSVTLIGKLLVRLRAVSVEIDPDTLAFMMDIVLGKIKANLSTNQQAELQRAIETHLGHSMIKEEAPKQPRQASISNFLGSGTTKTPGTDSDARARLMKAMTPAATAFKENREFMKKKEAHAAIEAKKNEVKNAAAAEFKRKRQLEQERQKKEKEAAIAKARKERGLTGATAEAGSALAGLGVLDRDSAPKGEGLMHSSDESEDENDAFDIDELFGVTKKPGVAGPKTNITNELVKVPMPVKKRRVQRSAKDMRARLAPDLTSLHKTILGWDYYHDGVYPPKTSQSNYAGVVDTFRTPNDYQNTFGGLLRLEAWQGFVKAREEITSKSYEIRVTQRSTVDAFMEIGTTMTQIENKDIQAMEGDIVLLSKSNKPSAQEPHCLARIFQKKPKKGHIEVSYRVIPSGNPMASLLNPNITVFGTKIQSITPLEREYAALHGLQYYDLCDEIIHAKPSPLLAYKDAQIDPLMQNYNLNKAQAKAVKSAFDNDAFTLIQGPPGSGKTKTITAIVGTILSESLRKGGKPTPMPGQTLNDAAAKKLLVCAPSNAAVDELVMRFKAGIKTSDGVEHKVNIVRLGRSDAMNENVKDVTLDELVSKKLGVNSNDNDNEATQKLFAKHKSVSAQLNEVRQQMDSGEFKGEVLQKIEDEFHTLRKEKAQLGRQIDNAKDDQKLAYRNKDIERRREQERVLRDAHVVCATLSGSGHDMFQNMAIEFETVIVDEAAQCVEMSALIPLKYGCAKCILVGDPKQLPPTVFSKEAAAFQYEQSLFVRMQKNHPNDVHLLDTQYRMHPEISFYPSWTFYDGRLVDGGDMAALRKQPWHKSWLLGPYRFFDVQGQHQSKGHSLINLNEIHIALQLYERLITDYPNYDFRGKVGIITPYKSQLQYLKNKFSSKYGPNITKDIMFNTTDAFQGREAEVIIFSCVRAAPSGGVGFLQDIRRMNVGLTRAKSSLWVLGNSQSLMRGKYWKLLVEDAQRRDRYTTGNLQKMLYQPSSAYPAKPGMFDEPVPVPMDMDDNPSIKREPTTKKAWVKQEPTNDVRIKQEHRKPDAIQELHDARIKQELYQNGSRKRVHDSSGDVDMSDADAASDTLNGSAATSNSATPEPMEGVQRQKPPRRKKARPAPNPLVSHPPSRPRK</sequence>
<keyword evidence="15" id="KW-1185">Reference proteome</keyword>
<dbReference type="InterPro" id="IPR047187">
    <property type="entry name" value="SF1_C_Upf1"/>
</dbReference>
<evidence type="ECO:0000259" key="11">
    <source>
        <dbReference type="Pfam" id="PF13086"/>
    </source>
</evidence>
<dbReference type="CDD" id="cd18042">
    <property type="entry name" value="DEXXQc_SETX"/>
    <property type="match status" value="1"/>
</dbReference>
<dbReference type="GO" id="GO:0005524">
    <property type="term" value="F:ATP binding"/>
    <property type="evidence" value="ECO:0007669"/>
    <property type="project" value="UniProtKB-KW"/>
</dbReference>
<evidence type="ECO:0000259" key="13">
    <source>
        <dbReference type="Pfam" id="PF23576"/>
    </source>
</evidence>
<evidence type="ECO:0000259" key="12">
    <source>
        <dbReference type="Pfam" id="PF13087"/>
    </source>
</evidence>
<keyword evidence="7" id="KW-0539">Nucleus</keyword>